<dbReference type="PANTHER" id="PTHR12526">
    <property type="entry name" value="GLYCOSYLTRANSFERASE"/>
    <property type="match status" value="1"/>
</dbReference>
<feature type="domain" description="Glycosyltransferase subfamily 4-like N-terminal" evidence="4">
    <location>
        <begin position="54"/>
        <end position="163"/>
    </location>
</feature>
<dbReference type="Proteomes" id="UP000023430">
    <property type="component" value="Unassembled WGS sequence"/>
</dbReference>
<dbReference type="PANTHER" id="PTHR12526:SF510">
    <property type="entry name" value="D-INOSITOL 3-PHOSPHATE GLYCOSYLTRANSFERASE"/>
    <property type="match status" value="1"/>
</dbReference>
<evidence type="ECO:0000256" key="2">
    <source>
        <dbReference type="ARBA" id="ARBA00022679"/>
    </source>
</evidence>
<sequence length="372" mass="40993">MKVLLVGSEPVDHAIAYANGLAPQADVQAILPRTRYEALLPWIDPRLNLDLIDWPRTRSLTNPAFLWALTRRIRAFRPDVVHVLSNTTLWLNAAVPFWRPYPVVTTVHDVTLHPGDRDTAQLPGWGARMMARQSGDLVVHGDRLRRDAAAAFSKPLERVHVLSHPAIRRYADLAREKGMMRAGPAGEVRVLLFGRIFAYKGLSTLIKAEALLDDLAQDVKLIIAGRGDDPWAMQPLMGRPERYDIRQGFVPDEDVARLFTDADIVVLPYDEASQSGVLHLAATFGKPVIVTDVGELRATVEPNGIGRVVPPGAPAALARAIRDLVADPCTRAAMGRRARLWSEGPNAPETVGRAAMKMYRAVTERRAGPPPN</sequence>
<evidence type="ECO:0000259" key="3">
    <source>
        <dbReference type="Pfam" id="PF00534"/>
    </source>
</evidence>
<evidence type="ECO:0000313" key="6">
    <source>
        <dbReference type="Proteomes" id="UP000023430"/>
    </source>
</evidence>
<reference evidence="5 6" key="1">
    <citation type="submission" date="2014-01" db="EMBL/GenBank/DDBJ databases">
        <title>Roseivivax isoporae LMG 25204 Genome Sequencing.</title>
        <authorList>
            <person name="Lai Q."/>
            <person name="Li G."/>
            <person name="Shao Z."/>
        </authorList>
    </citation>
    <scope>NUCLEOTIDE SEQUENCE [LARGE SCALE GENOMIC DNA]</scope>
    <source>
        <strain evidence="5 6">LMG 25204</strain>
    </source>
</reference>
<comment type="caution">
    <text evidence="5">The sequence shown here is derived from an EMBL/GenBank/DDBJ whole genome shotgun (WGS) entry which is preliminary data.</text>
</comment>
<dbReference type="PATRIC" id="fig|1449351.3.peg.2402"/>
<dbReference type="Pfam" id="PF13439">
    <property type="entry name" value="Glyco_transf_4"/>
    <property type="match status" value="1"/>
</dbReference>
<dbReference type="STRING" id="1449351.RISW2_05410"/>
<name>X7F7M3_9RHOB</name>
<dbReference type="EMBL" id="JAME01000016">
    <property type="protein sequence ID" value="ETX28738.1"/>
    <property type="molecule type" value="Genomic_DNA"/>
</dbReference>
<organism evidence="5 6">
    <name type="scientific">Roseivivax isoporae LMG 25204</name>
    <dbReference type="NCBI Taxonomy" id="1449351"/>
    <lineage>
        <taxon>Bacteria</taxon>
        <taxon>Pseudomonadati</taxon>
        <taxon>Pseudomonadota</taxon>
        <taxon>Alphaproteobacteria</taxon>
        <taxon>Rhodobacterales</taxon>
        <taxon>Roseobacteraceae</taxon>
        <taxon>Roseivivax</taxon>
    </lineage>
</organism>
<dbReference type="InterPro" id="IPR001296">
    <property type="entry name" value="Glyco_trans_1"/>
</dbReference>
<proteinExistence type="predicted"/>
<dbReference type="InterPro" id="IPR028098">
    <property type="entry name" value="Glyco_trans_4-like_N"/>
</dbReference>
<dbReference type="OrthoDB" id="9790710at2"/>
<gene>
    <name evidence="5" type="ORF">RISW2_05410</name>
</gene>
<accession>X7F7M3</accession>
<evidence type="ECO:0000313" key="5">
    <source>
        <dbReference type="EMBL" id="ETX28738.1"/>
    </source>
</evidence>
<protein>
    <submittedName>
        <fullName evidence="5">Glycosyl transferase</fullName>
    </submittedName>
</protein>
<feature type="domain" description="Glycosyl transferase family 1" evidence="3">
    <location>
        <begin position="187"/>
        <end position="340"/>
    </location>
</feature>
<keyword evidence="6" id="KW-1185">Reference proteome</keyword>
<dbReference type="AlphaFoldDB" id="X7F7M3"/>
<dbReference type="Pfam" id="PF00534">
    <property type="entry name" value="Glycos_transf_1"/>
    <property type="match status" value="1"/>
</dbReference>
<evidence type="ECO:0000256" key="1">
    <source>
        <dbReference type="ARBA" id="ARBA00022676"/>
    </source>
</evidence>
<evidence type="ECO:0000259" key="4">
    <source>
        <dbReference type="Pfam" id="PF13439"/>
    </source>
</evidence>
<dbReference type="RefSeq" id="WP_043771204.1">
    <property type="nucleotide sequence ID" value="NZ_JAME01000016.1"/>
</dbReference>
<keyword evidence="1" id="KW-0328">Glycosyltransferase</keyword>
<dbReference type="Gene3D" id="3.40.50.2000">
    <property type="entry name" value="Glycogen Phosphorylase B"/>
    <property type="match status" value="2"/>
</dbReference>
<dbReference type="CDD" id="cd03801">
    <property type="entry name" value="GT4_PimA-like"/>
    <property type="match status" value="1"/>
</dbReference>
<dbReference type="SUPFAM" id="SSF53756">
    <property type="entry name" value="UDP-Glycosyltransferase/glycogen phosphorylase"/>
    <property type="match status" value="1"/>
</dbReference>
<dbReference type="GO" id="GO:0016757">
    <property type="term" value="F:glycosyltransferase activity"/>
    <property type="evidence" value="ECO:0007669"/>
    <property type="project" value="UniProtKB-KW"/>
</dbReference>
<keyword evidence="2 5" id="KW-0808">Transferase</keyword>
<dbReference type="eggNOG" id="COG0438">
    <property type="taxonomic scope" value="Bacteria"/>
</dbReference>